<accession>A0AAV4T0A9</accession>
<evidence type="ECO:0000313" key="1">
    <source>
        <dbReference type="EMBL" id="GIY38711.1"/>
    </source>
</evidence>
<protein>
    <submittedName>
        <fullName evidence="1">Uncharacterized protein</fullName>
    </submittedName>
</protein>
<dbReference type="EMBL" id="BPLQ01008660">
    <property type="protein sequence ID" value="GIY38711.1"/>
    <property type="molecule type" value="Genomic_DNA"/>
</dbReference>
<reference evidence="1 2" key="1">
    <citation type="submission" date="2021-06" db="EMBL/GenBank/DDBJ databases">
        <title>Caerostris darwini draft genome.</title>
        <authorList>
            <person name="Kono N."/>
            <person name="Arakawa K."/>
        </authorList>
    </citation>
    <scope>NUCLEOTIDE SEQUENCE [LARGE SCALE GENOMIC DNA]</scope>
</reference>
<evidence type="ECO:0000313" key="2">
    <source>
        <dbReference type="Proteomes" id="UP001054837"/>
    </source>
</evidence>
<dbReference type="Proteomes" id="UP001054837">
    <property type="component" value="Unassembled WGS sequence"/>
</dbReference>
<sequence>MLHLAVNGWCPNLITRPIARSRETSTPIPGMPLFFFLEGRRTGFQLNFVHFRSGINEQRPVRVIGQWEAEQMGNLCLCLEVCHRYRLGRTDEAEK</sequence>
<name>A0AAV4T0A9_9ARAC</name>
<organism evidence="1 2">
    <name type="scientific">Caerostris darwini</name>
    <dbReference type="NCBI Taxonomy" id="1538125"/>
    <lineage>
        <taxon>Eukaryota</taxon>
        <taxon>Metazoa</taxon>
        <taxon>Ecdysozoa</taxon>
        <taxon>Arthropoda</taxon>
        <taxon>Chelicerata</taxon>
        <taxon>Arachnida</taxon>
        <taxon>Araneae</taxon>
        <taxon>Araneomorphae</taxon>
        <taxon>Entelegynae</taxon>
        <taxon>Araneoidea</taxon>
        <taxon>Araneidae</taxon>
        <taxon>Caerostris</taxon>
    </lineage>
</organism>
<dbReference type="AlphaFoldDB" id="A0AAV4T0A9"/>
<gene>
    <name evidence="1" type="ORF">CDAR_574901</name>
</gene>
<keyword evidence="2" id="KW-1185">Reference proteome</keyword>
<proteinExistence type="predicted"/>
<comment type="caution">
    <text evidence="1">The sequence shown here is derived from an EMBL/GenBank/DDBJ whole genome shotgun (WGS) entry which is preliminary data.</text>
</comment>